<evidence type="ECO:0000313" key="7">
    <source>
        <dbReference type="EMBL" id="RBQ23685.1"/>
    </source>
</evidence>
<dbReference type="InterPro" id="IPR030382">
    <property type="entry name" value="MeTrfase_TRM5/TYW2"/>
</dbReference>
<dbReference type="InterPro" id="IPR056744">
    <property type="entry name" value="TRM5/TYW2-like_N"/>
</dbReference>
<keyword evidence="2 7" id="KW-0489">Methyltransferase</keyword>
<dbReference type="SUPFAM" id="SSF53335">
    <property type="entry name" value="S-adenosyl-L-methionine-dependent methyltransferases"/>
    <property type="match status" value="1"/>
</dbReference>
<evidence type="ECO:0000256" key="2">
    <source>
        <dbReference type="ARBA" id="ARBA00022603"/>
    </source>
</evidence>
<proteinExistence type="predicted"/>
<dbReference type="Gene3D" id="3.30.70.2580">
    <property type="match status" value="1"/>
</dbReference>
<dbReference type="AlphaFoldDB" id="A0A366MBW4"/>
<dbReference type="Pfam" id="PF02475">
    <property type="entry name" value="TRM5-TYW2_MTfase"/>
    <property type="match status" value="1"/>
</dbReference>
<keyword evidence="5" id="KW-0819">tRNA processing</keyword>
<dbReference type="Gene3D" id="3.40.50.150">
    <property type="entry name" value="Vaccinia Virus protein VP39"/>
    <property type="match status" value="1"/>
</dbReference>
<dbReference type="InterPro" id="IPR029063">
    <property type="entry name" value="SAM-dependent_MTases_sf"/>
</dbReference>
<protein>
    <submittedName>
        <fullName evidence="7">tRNA (Guanine(37)-N1)-methyltransferase Trm5b</fullName>
        <ecNumber evidence="7">2.1.1.228</ecNumber>
    </submittedName>
</protein>
<dbReference type="PANTHER" id="PTHR23245:SF36">
    <property type="entry name" value="TRNA (GUANINE(37)-N1)-METHYLTRANSFERASE"/>
    <property type="match status" value="1"/>
</dbReference>
<dbReference type="CDD" id="cd02440">
    <property type="entry name" value="AdoMet_MTases"/>
    <property type="match status" value="1"/>
</dbReference>
<dbReference type="Gene3D" id="3.30.300.110">
    <property type="entry name" value="Met-10+ protein-like domains"/>
    <property type="match status" value="1"/>
</dbReference>
<sequence length="364" mass="42037">MLTIKIPLKNIQKVREILMENELIDRDYKTLTEKNYGYIGINKDLSPKIQNQIKEEIKRNKKEFNNDSQDLSFEIVEKDLEKLKKQPRSMGEYLKGKLTNEEVEKLKTSFDIIGDAVILEIPEDLQPKKNIIGESTFNFTKRKAIFMKKSAVEGVTRTRQLEHIAGEEISETIHKEHGARLKLDVKEVYFSPRLATERKKIAEQVNDGEIILDMFAGIGPFPILITKDHDVDIYAVDINEEAINYMNENIKLNKLKGKITPILGDISQIAKEEFIPNEIKFDRIIMNLPGTAKEFLELAISLTKNDGIIHYYEFSNGYESGIKRIKDMAKTQNKKVEILNTRKVKSSRPKEWHVVIDTKIDSID</sequence>
<evidence type="ECO:0000256" key="4">
    <source>
        <dbReference type="ARBA" id="ARBA00022691"/>
    </source>
</evidence>
<reference evidence="7 8" key="1">
    <citation type="submission" date="2018-06" db="EMBL/GenBank/DDBJ databases">
        <title>Genomic insight into two independent archaeal endosymbiosis events.</title>
        <authorList>
            <person name="Lind A.E."/>
            <person name="Lewis W.H."/>
            <person name="Spang A."/>
            <person name="Guy L."/>
            <person name="Embley M.T."/>
            <person name="Ettema T.J.G."/>
        </authorList>
    </citation>
    <scope>NUCLEOTIDE SEQUENCE [LARGE SCALE GENOMIC DNA]</scope>
    <source>
        <strain evidence="7">NOE</strain>
    </source>
</reference>
<dbReference type="InterPro" id="IPR056743">
    <property type="entry name" value="TRM5-TYW2-like_MTfase"/>
</dbReference>
<dbReference type="Pfam" id="PF25133">
    <property type="entry name" value="TYW2_N_2"/>
    <property type="match status" value="1"/>
</dbReference>
<dbReference type="PROSITE" id="PS51684">
    <property type="entry name" value="SAM_MT_TRM5_TYW2"/>
    <property type="match status" value="1"/>
</dbReference>
<dbReference type="EMBL" id="NIZT01000020">
    <property type="protein sequence ID" value="RBQ23685.1"/>
    <property type="molecule type" value="Genomic_DNA"/>
</dbReference>
<gene>
    <name evidence="7" type="primary">trm5b</name>
    <name evidence="7" type="ORF">ALNOE001_07500</name>
</gene>
<evidence type="ECO:0000256" key="1">
    <source>
        <dbReference type="ARBA" id="ARBA00022490"/>
    </source>
</evidence>
<evidence type="ECO:0000256" key="5">
    <source>
        <dbReference type="ARBA" id="ARBA00022694"/>
    </source>
</evidence>
<keyword evidence="4" id="KW-0949">S-adenosyl-L-methionine</keyword>
<dbReference type="PANTHER" id="PTHR23245">
    <property type="entry name" value="TRNA METHYLTRANSFERASE"/>
    <property type="match status" value="1"/>
</dbReference>
<name>A0A366MBW4_9EURY</name>
<dbReference type="Pfam" id="PF18093">
    <property type="entry name" value="Trm5_N"/>
    <property type="match status" value="1"/>
</dbReference>
<organism evidence="7 8">
    <name type="scientific">Candidatus Methanobinarius endosymbioticus</name>
    <dbReference type="NCBI Taxonomy" id="2006182"/>
    <lineage>
        <taxon>Archaea</taxon>
        <taxon>Methanobacteriati</taxon>
        <taxon>Methanobacteriota</taxon>
        <taxon>Methanomada group</taxon>
        <taxon>Methanobacteria</taxon>
        <taxon>Methanobacteriales</taxon>
        <taxon>Methanobacteriaceae</taxon>
        <taxon>Candidatus Methanobinarius</taxon>
    </lineage>
</organism>
<feature type="domain" description="SAM-dependent methyltransferase TRM5/TYW2-type" evidence="6">
    <location>
        <begin position="110"/>
        <end position="362"/>
    </location>
</feature>
<dbReference type="GO" id="GO:0052906">
    <property type="term" value="F:tRNA (guanine(37)-N1)-methyltransferase activity"/>
    <property type="evidence" value="ECO:0007669"/>
    <property type="project" value="UniProtKB-EC"/>
</dbReference>
<keyword evidence="1" id="KW-0963">Cytoplasm</keyword>
<evidence type="ECO:0000256" key="3">
    <source>
        <dbReference type="ARBA" id="ARBA00022679"/>
    </source>
</evidence>
<dbReference type="GO" id="GO:0002939">
    <property type="term" value="P:tRNA N1-guanine methylation"/>
    <property type="evidence" value="ECO:0007669"/>
    <property type="project" value="TreeGrafter"/>
</dbReference>
<accession>A0A366MBW4</accession>
<evidence type="ECO:0000259" key="6">
    <source>
        <dbReference type="PROSITE" id="PS51684"/>
    </source>
</evidence>
<dbReference type="EC" id="2.1.1.228" evidence="7"/>
<dbReference type="Proteomes" id="UP000253099">
    <property type="component" value="Unassembled WGS sequence"/>
</dbReference>
<evidence type="ECO:0000313" key="8">
    <source>
        <dbReference type="Proteomes" id="UP000253099"/>
    </source>
</evidence>
<keyword evidence="3 7" id="KW-0808">Transferase</keyword>
<dbReference type="InterPro" id="IPR040601">
    <property type="entry name" value="Trm5a/b_N"/>
</dbReference>
<keyword evidence="8" id="KW-1185">Reference proteome</keyword>
<comment type="caution">
    <text evidence="7">The sequence shown here is derived from an EMBL/GenBank/DDBJ whole genome shotgun (WGS) entry which is preliminary data.</text>
</comment>
<dbReference type="GO" id="GO:0005737">
    <property type="term" value="C:cytoplasm"/>
    <property type="evidence" value="ECO:0007669"/>
    <property type="project" value="TreeGrafter"/>
</dbReference>